<keyword evidence="1" id="KW-0812">Transmembrane</keyword>
<evidence type="ECO:0000313" key="3">
    <source>
        <dbReference type="EMBL" id="KAH8988328.1"/>
    </source>
</evidence>
<keyword evidence="1" id="KW-1133">Transmembrane helix</keyword>
<evidence type="ECO:0000259" key="2">
    <source>
        <dbReference type="Pfam" id="PF20152"/>
    </source>
</evidence>
<name>A0AAD4LC22_9AGAM</name>
<dbReference type="PANTHER" id="PTHR40465">
    <property type="entry name" value="CHROMOSOME 1, WHOLE GENOME SHOTGUN SEQUENCE"/>
    <property type="match status" value="1"/>
</dbReference>
<accession>A0AAD4LC22</accession>
<gene>
    <name evidence="3" type="ORF">EDB92DRAFT_2011442</name>
</gene>
<dbReference type="PANTHER" id="PTHR40465:SF1">
    <property type="entry name" value="DUF6534 DOMAIN-CONTAINING PROTEIN"/>
    <property type="match status" value="1"/>
</dbReference>
<dbReference type="EMBL" id="JAKELL010000042">
    <property type="protein sequence ID" value="KAH8988328.1"/>
    <property type="molecule type" value="Genomic_DNA"/>
</dbReference>
<keyword evidence="1" id="KW-0472">Membrane</keyword>
<evidence type="ECO:0000313" key="4">
    <source>
        <dbReference type="Proteomes" id="UP001201163"/>
    </source>
</evidence>
<comment type="caution">
    <text evidence="3">The sequence shown here is derived from an EMBL/GenBank/DDBJ whole genome shotgun (WGS) entry which is preliminary data.</text>
</comment>
<feature type="transmembrane region" description="Helical" evidence="1">
    <location>
        <begin position="95"/>
        <end position="115"/>
    </location>
</feature>
<feature type="domain" description="DUF6534" evidence="2">
    <location>
        <begin position="170"/>
        <end position="276"/>
    </location>
</feature>
<evidence type="ECO:0000256" key="1">
    <source>
        <dbReference type="SAM" id="Phobius"/>
    </source>
</evidence>
<dbReference type="InterPro" id="IPR045339">
    <property type="entry name" value="DUF6534"/>
</dbReference>
<feature type="transmembrane region" description="Helical" evidence="1">
    <location>
        <begin position="122"/>
        <end position="142"/>
    </location>
</feature>
<keyword evidence="4" id="KW-1185">Reference proteome</keyword>
<dbReference type="Proteomes" id="UP001201163">
    <property type="component" value="Unassembled WGS sequence"/>
</dbReference>
<feature type="transmembrane region" description="Helical" evidence="1">
    <location>
        <begin position="205"/>
        <end position="227"/>
    </location>
</feature>
<feature type="transmembrane region" description="Helical" evidence="1">
    <location>
        <begin position="51"/>
        <end position="75"/>
    </location>
</feature>
<reference evidence="3" key="1">
    <citation type="submission" date="2022-01" db="EMBL/GenBank/DDBJ databases">
        <title>Comparative genomics reveals a dynamic genome evolution in the ectomycorrhizal milk-cap (Lactarius) mushrooms.</title>
        <authorList>
            <consortium name="DOE Joint Genome Institute"/>
            <person name="Lebreton A."/>
            <person name="Tang N."/>
            <person name="Kuo A."/>
            <person name="LaButti K."/>
            <person name="Drula E."/>
            <person name="Barry K."/>
            <person name="Clum A."/>
            <person name="Lipzen A."/>
            <person name="Mousain D."/>
            <person name="Ng V."/>
            <person name="Wang R."/>
            <person name="Wang X."/>
            <person name="Dai Y."/>
            <person name="Henrissat B."/>
            <person name="Grigoriev I.V."/>
            <person name="Guerin-Laguette A."/>
            <person name="Yu F."/>
            <person name="Martin F.M."/>
        </authorList>
    </citation>
    <scope>NUCLEOTIDE SEQUENCE</scope>
    <source>
        <strain evidence="3">QP</strain>
    </source>
</reference>
<feature type="transmembrane region" description="Helical" evidence="1">
    <location>
        <begin position="20"/>
        <end position="39"/>
    </location>
</feature>
<proteinExistence type="predicted"/>
<dbReference type="AlphaFoldDB" id="A0AAD4LC22"/>
<sequence>MSTPPLPPNLAEITAPMILGALWNWTLYGVLVVQTYVYSYNFPGDRTLLKLLVYSVFLVETVQTALTGADLYYWFGSGFGHLDHLTVHLSGFDVPIIGSVVSLTVQVFFVYRIWVLSGRSSWSLCLLICLFSIVAAVAAFYGGVYAYSHNKFLNLRLTKTLALIWLSGNAMADILIAGSLLFHLGQRRREGGQFSDHALSKVVRLTIETNVLTTTVGIVSLLMVSIYPDKRWLPARTSLLIPLFPSGVHMSEMLSHRTAILGKLYSNTFLVSLNNRITLREGRRAVVRSPPGTFAFSTSSQPTSEIVHVEFQKPSTTVLVPGPSEDSAGQAPNRVLVGNMTFSFFSLLSDTPGL</sequence>
<feature type="transmembrane region" description="Helical" evidence="1">
    <location>
        <begin position="162"/>
        <end position="184"/>
    </location>
</feature>
<protein>
    <recommendedName>
        <fullName evidence="2">DUF6534 domain-containing protein</fullName>
    </recommendedName>
</protein>
<organism evidence="3 4">
    <name type="scientific">Lactarius akahatsu</name>
    <dbReference type="NCBI Taxonomy" id="416441"/>
    <lineage>
        <taxon>Eukaryota</taxon>
        <taxon>Fungi</taxon>
        <taxon>Dikarya</taxon>
        <taxon>Basidiomycota</taxon>
        <taxon>Agaricomycotina</taxon>
        <taxon>Agaricomycetes</taxon>
        <taxon>Russulales</taxon>
        <taxon>Russulaceae</taxon>
        <taxon>Lactarius</taxon>
    </lineage>
</organism>
<dbReference type="Pfam" id="PF20152">
    <property type="entry name" value="DUF6534"/>
    <property type="match status" value="1"/>
</dbReference>